<feature type="compositionally biased region" description="Polar residues" evidence="1">
    <location>
        <begin position="13"/>
        <end position="22"/>
    </location>
</feature>
<evidence type="ECO:0000313" key="2">
    <source>
        <dbReference type="EMBL" id="KAK8768596.1"/>
    </source>
</evidence>
<evidence type="ECO:0000256" key="1">
    <source>
        <dbReference type="SAM" id="MobiDB-lite"/>
    </source>
</evidence>
<reference evidence="2 3" key="1">
    <citation type="journal article" date="2023" name="Arcadia Sci">
        <title>De novo assembly of a long-read Amblyomma americanum tick genome.</title>
        <authorList>
            <person name="Chou S."/>
            <person name="Poskanzer K.E."/>
            <person name="Rollins M."/>
            <person name="Thuy-Boun P.S."/>
        </authorList>
    </citation>
    <scope>NUCLEOTIDE SEQUENCE [LARGE SCALE GENOMIC DNA]</scope>
    <source>
        <strain evidence="2">F_SG_1</strain>
        <tissue evidence="2">Salivary glands</tissue>
    </source>
</reference>
<gene>
    <name evidence="2" type="ORF">V5799_014942</name>
</gene>
<dbReference type="Proteomes" id="UP001321473">
    <property type="component" value="Unassembled WGS sequence"/>
</dbReference>
<accession>A0AAQ4E1K6</accession>
<sequence>MSSVEDRVAAESSACSGVNSAENPAPPSCPPKKNACDDVEDVFLSIGPSTPSGDDYLAEKRHLQDLARYLDAFTVAEHSTAAAAVRPHQTPGDASTVEEWLEGSSRKALSWRPTAVPCTPQEAAARDDAVATPSTVRAIDDSAVKREVRARREP</sequence>
<proteinExistence type="predicted"/>
<dbReference type="EMBL" id="JARKHS020023720">
    <property type="protein sequence ID" value="KAK8768596.1"/>
    <property type="molecule type" value="Genomic_DNA"/>
</dbReference>
<organism evidence="2 3">
    <name type="scientific">Amblyomma americanum</name>
    <name type="common">Lone star tick</name>
    <dbReference type="NCBI Taxonomy" id="6943"/>
    <lineage>
        <taxon>Eukaryota</taxon>
        <taxon>Metazoa</taxon>
        <taxon>Ecdysozoa</taxon>
        <taxon>Arthropoda</taxon>
        <taxon>Chelicerata</taxon>
        <taxon>Arachnida</taxon>
        <taxon>Acari</taxon>
        <taxon>Parasitiformes</taxon>
        <taxon>Ixodida</taxon>
        <taxon>Ixodoidea</taxon>
        <taxon>Ixodidae</taxon>
        <taxon>Amblyomminae</taxon>
        <taxon>Amblyomma</taxon>
    </lineage>
</organism>
<keyword evidence="3" id="KW-1185">Reference proteome</keyword>
<dbReference type="AlphaFoldDB" id="A0AAQ4E1K6"/>
<feature type="region of interest" description="Disordered" evidence="1">
    <location>
        <begin position="1"/>
        <end position="34"/>
    </location>
</feature>
<evidence type="ECO:0000313" key="3">
    <source>
        <dbReference type="Proteomes" id="UP001321473"/>
    </source>
</evidence>
<feature type="region of interest" description="Disordered" evidence="1">
    <location>
        <begin position="120"/>
        <end position="154"/>
    </location>
</feature>
<feature type="compositionally biased region" description="Basic and acidic residues" evidence="1">
    <location>
        <begin position="138"/>
        <end position="154"/>
    </location>
</feature>
<name>A0AAQ4E1K6_AMBAM</name>
<protein>
    <submittedName>
        <fullName evidence="2">Uncharacterized protein</fullName>
    </submittedName>
</protein>
<comment type="caution">
    <text evidence="2">The sequence shown here is derived from an EMBL/GenBank/DDBJ whole genome shotgun (WGS) entry which is preliminary data.</text>
</comment>